<evidence type="ECO:0000313" key="2">
    <source>
        <dbReference type="WBParaSite" id="TMUE_1000004951.1"/>
    </source>
</evidence>
<organism evidence="1 2">
    <name type="scientific">Trichuris muris</name>
    <name type="common">Mouse whipworm</name>
    <dbReference type="NCBI Taxonomy" id="70415"/>
    <lineage>
        <taxon>Eukaryota</taxon>
        <taxon>Metazoa</taxon>
        <taxon>Ecdysozoa</taxon>
        <taxon>Nematoda</taxon>
        <taxon>Enoplea</taxon>
        <taxon>Dorylaimia</taxon>
        <taxon>Trichinellida</taxon>
        <taxon>Trichuridae</taxon>
        <taxon>Trichuris</taxon>
    </lineage>
</organism>
<reference evidence="2" key="1">
    <citation type="submission" date="2019-12" db="UniProtKB">
        <authorList>
            <consortium name="WormBaseParasite"/>
        </authorList>
    </citation>
    <scope>IDENTIFICATION</scope>
</reference>
<accession>A0A5S6QC89</accession>
<proteinExistence type="predicted"/>
<evidence type="ECO:0000313" key="1">
    <source>
        <dbReference type="Proteomes" id="UP000046395"/>
    </source>
</evidence>
<dbReference type="SUPFAM" id="SSF57850">
    <property type="entry name" value="RING/U-box"/>
    <property type="match status" value="1"/>
</dbReference>
<dbReference type="Proteomes" id="UP000046395">
    <property type="component" value="Unassembled WGS sequence"/>
</dbReference>
<protein>
    <submittedName>
        <fullName evidence="2">RING-type domain-containing protein</fullName>
    </submittedName>
</protein>
<dbReference type="AlphaFoldDB" id="A0A5S6QC89"/>
<name>A0A5S6QC89_TRIMR</name>
<dbReference type="WBParaSite" id="TMUE_1000004951.1">
    <property type="protein sequence ID" value="TMUE_1000004951.1"/>
    <property type="gene ID" value="WBGene00292377"/>
</dbReference>
<sequence length="163" mass="18344">MDFNSIAQRLILLRGRPPYFAWTSLHGLVISDLETMVRYHGVLARYCLPPYSYSRVCCSTGNQVHVSSNGMITCHEEYVYFVAQFAERTEMSTPMLHTCAVCTGTMEDGDVCMLFECSHGAHPSCFFMQALVDGRCAICGCRDSTLIYVIVFGDPAQFLFMPY</sequence>
<keyword evidence="1" id="KW-1185">Reference proteome</keyword>